<evidence type="ECO:0000313" key="1">
    <source>
        <dbReference type="EMBL" id="KAK1888625.1"/>
    </source>
</evidence>
<keyword evidence="2" id="KW-1185">Reference proteome</keyword>
<evidence type="ECO:0000313" key="2">
    <source>
        <dbReference type="Proteomes" id="UP001228049"/>
    </source>
</evidence>
<proteinExistence type="predicted"/>
<gene>
    <name evidence="1" type="ORF">KUDE01_013305</name>
</gene>
<accession>A0AAD9BR80</accession>
<sequence>MEQQVRLALMGQQVRLALMGQQVRLTLMGQQVRLTLMEQQVRLALMELPCRNALSQALPGAFFLLGNIAMENVLDFLKVFNALGNLFLSHNILNTAVYL</sequence>
<dbReference type="AlphaFoldDB" id="A0AAD9BR80"/>
<protein>
    <submittedName>
        <fullName evidence="1">NIF3-like protein 1</fullName>
    </submittedName>
</protein>
<organism evidence="1 2">
    <name type="scientific">Dissostichus eleginoides</name>
    <name type="common">Patagonian toothfish</name>
    <name type="synonym">Dissostichus amissus</name>
    <dbReference type="NCBI Taxonomy" id="100907"/>
    <lineage>
        <taxon>Eukaryota</taxon>
        <taxon>Metazoa</taxon>
        <taxon>Chordata</taxon>
        <taxon>Craniata</taxon>
        <taxon>Vertebrata</taxon>
        <taxon>Euteleostomi</taxon>
        <taxon>Actinopterygii</taxon>
        <taxon>Neopterygii</taxon>
        <taxon>Teleostei</taxon>
        <taxon>Neoteleostei</taxon>
        <taxon>Acanthomorphata</taxon>
        <taxon>Eupercaria</taxon>
        <taxon>Perciformes</taxon>
        <taxon>Notothenioidei</taxon>
        <taxon>Nototheniidae</taxon>
        <taxon>Dissostichus</taxon>
    </lineage>
</organism>
<name>A0AAD9BR80_DISEL</name>
<comment type="caution">
    <text evidence="1">The sequence shown here is derived from an EMBL/GenBank/DDBJ whole genome shotgun (WGS) entry which is preliminary data.</text>
</comment>
<dbReference type="EMBL" id="JASDAP010000017">
    <property type="protein sequence ID" value="KAK1888625.1"/>
    <property type="molecule type" value="Genomic_DNA"/>
</dbReference>
<reference evidence="1" key="1">
    <citation type="submission" date="2023-04" db="EMBL/GenBank/DDBJ databases">
        <title>Chromosome-level genome of Chaenocephalus aceratus.</title>
        <authorList>
            <person name="Park H."/>
        </authorList>
    </citation>
    <scope>NUCLEOTIDE SEQUENCE</scope>
    <source>
        <strain evidence="1">DE</strain>
        <tissue evidence="1">Muscle</tissue>
    </source>
</reference>
<dbReference type="Proteomes" id="UP001228049">
    <property type="component" value="Unassembled WGS sequence"/>
</dbReference>